<keyword evidence="4 6" id="KW-0862">Zinc</keyword>
<dbReference type="InterPro" id="IPR001915">
    <property type="entry name" value="Peptidase_M48"/>
</dbReference>
<comment type="caution">
    <text evidence="9">The sequence shown here is derived from an EMBL/GenBank/DDBJ whole genome shotgun (WGS) entry which is preliminary data.</text>
</comment>
<keyword evidence="7" id="KW-0472">Membrane</keyword>
<accession>A0A2H0LSR3</accession>
<name>A0A2H0LSR3_9BACT</name>
<feature type="domain" description="Peptidase M48" evidence="8">
    <location>
        <begin position="72"/>
        <end position="252"/>
    </location>
</feature>
<protein>
    <recommendedName>
        <fullName evidence="8">Peptidase M48 domain-containing protein</fullName>
    </recommendedName>
</protein>
<evidence type="ECO:0000256" key="6">
    <source>
        <dbReference type="RuleBase" id="RU003983"/>
    </source>
</evidence>
<dbReference type="PROSITE" id="PS51257">
    <property type="entry name" value="PROKAR_LIPOPROTEIN"/>
    <property type="match status" value="1"/>
</dbReference>
<dbReference type="Gene3D" id="3.30.2010.10">
    <property type="entry name" value="Metalloproteases ('zincins'), catalytic domain"/>
    <property type="match status" value="1"/>
</dbReference>
<evidence type="ECO:0000313" key="10">
    <source>
        <dbReference type="Proteomes" id="UP000230859"/>
    </source>
</evidence>
<dbReference type="InterPro" id="IPR051156">
    <property type="entry name" value="Mito/Outer_Membr_Metalloprot"/>
</dbReference>
<reference evidence="9 10" key="1">
    <citation type="submission" date="2017-09" db="EMBL/GenBank/DDBJ databases">
        <title>Depth-based differentiation of microbial function through sediment-hosted aquifers and enrichment of novel symbionts in the deep terrestrial subsurface.</title>
        <authorList>
            <person name="Probst A.J."/>
            <person name="Ladd B."/>
            <person name="Jarett J.K."/>
            <person name="Geller-Mcgrath D.E."/>
            <person name="Sieber C.M."/>
            <person name="Emerson J.B."/>
            <person name="Anantharaman K."/>
            <person name="Thomas B.C."/>
            <person name="Malmstrom R."/>
            <person name="Stieglmeier M."/>
            <person name="Klingl A."/>
            <person name="Woyke T."/>
            <person name="Ryan C.M."/>
            <person name="Banfield J.F."/>
        </authorList>
    </citation>
    <scope>NUCLEOTIDE SEQUENCE [LARGE SCALE GENOMIC DNA]</scope>
    <source>
        <strain evidence="9">CG11_big_fil_rev_8_21_14_0_20_45_26</strain>
    </source>
</reference>
<evidence type="ECO:0000256" key="4">
    <source>
        <dbReference type="ARBA" id="ARBA00022833"/>
    </source>
</evidence>
<dbReference type="PANTHER" id="PTHR22726:SF1">
    <property type="entry name" value="METALLOENDOPEPTIDASE OMA1, MITOCHONDRIAL"/>
    <property type="match status" value="1"/>
</dbReference>
<dbReference type="EMBL" id="PCVY01000007">
    <property type="protein sequence ID" value="PIQ87452.1"/>
    <property type="molecule type" value="Genomic_DNA"/>
</dbReference>
<feature type="transmembrane region" description="Helical" evidence="7">
    <location>
        <begin position="161"/>
        <end position="184"/>
    </location>
</feature>
<evidence type="ECO:0000256" key="2">
    <source>
        <dbReference type="ARBA" id="ARBA00022723"/>
    </source>
</evidence>
<keyword evidence="2" id="KW-0479">Metal-binding</keyword>
<evidence type="ECO:0000256" key="5">
    <source>
        <dbReference type="ARBA" id="ARBA00023049"/>
    </source>
</evidence>
<dbReference type="AlphaFoldDB" id="A0A2H0LSR3"/>
<dbReference type="GO" id="GO:0004222">
    <property type="term" value="F:metalloendopeptidase activity"/>
    <property type="evidence" value="ECO:0007669"/>
    <property type="project" value="InterPro"/>
</dbReference>
<keyword evidence="1 6" id="KW-0645">Protease</keyword>
<dbReference type="Pfam" id="PF01435">
    <property type="entry name" value="Peptidase_M48"/>
    <property type="match status" value="1"/>
</dbReference>
<keyword evidence="7" id="KW-1133">Transmembrane helix</keyword>
<dbReference type="GO" id="GO:0016020">
    <property type="term" value="C:membrane"/>
    <property type="evidence" value="ECO:0007669"/>
    <property type="project" value="TreeGrafter"/>
</dbReference>
<proteinExistence type="inferred from homology"/>
<evidence type="ECO:0000256" key="1">
    <source>
        <dbReference type="ARBA" id="ARBA00022670"/>
    </source>
</evidence>
<evidence type="ECO:0000256" key="3">
    <source>
        <dbReference type="ARBA" id="ARBA00022801"/>
    </source>
</evidence>
<gene>
    <name evidence="9" type="ORF">COV74_00680</name>
</gene>
<keyword evidence="3 6" id="KW-0378">Hydrolase</keyword>
<sequence length="281" mass="31571">MRISVGQENQVLRVISLILIACLTFSCSSSRGSSANITTSQTYLNELETGKTIHQSIISRIPLYQDAELVSYVKEIGKSMLPYVKRQELPYQFYVLDDQRIYATSAPGGYVYITTGMILFVKDEAQLAAVLAHELGELQFPSNDFSYGKKIFQNVVQGASMAAPMFGSIGALVMVGLVGTYAIVNHKPSDEKKVRKADKAALDYMRSAGHDPQGYLNFVQTVQTEGMIRGDEMHDYLESRPVSDKRIFEIEKTFKHLPLEDQSFDVHRENFILKTRALHLN</sequence>
<dbReference type="PANTHER" id="PTHR22726">
    <property type="entry name" value="METALLOENDOPEPTIDASE OMA1"/>
    <property type="match status" value="1"/>
</dbReference>
<organism evidence="9 10">
    <name type="scientific">Candidatus Abzuiibacterium crystallinum</name>
    <dbReference type="NCBI Taxonomy" id="1974748"/>
    <lineage>
        <taxon>Bacteria</taxon>
        <taxon>Pseudomonadati</taxon>
        <taxon>Candidatus Omnitrophota</taxon>
        <taxon>Candidatus Abzuiibacterium</taxon>
    </lineage>
</organism>
<keyword evidence="7" id="KW-0812">Transmembrane</keyword>
<dbReference type="GO" id="GO:0051603">
    <property type="term" value="P:proteolysis involved in protein catabolic process"/>
    <property type="evidence" value="ECO:0007669"/>
    <property type="project" value="TreeGrafter"/>
</dbReference>
<dbReference type="GO" id="GO:0046872">
    <property type="term" value="F:metal ion binding"/>
    <property type="evidence" value="ECO:0007669"/>
    <property type="project" value="UniProtKB-KW"/>
</dbReference>
<comment type="cofactor">
    <cofactor evidence="6">
        <name>Zn(2+)</name>
        <dbReference type="ChEBI" id="CHEBI:29105"/>
    </cofactor>
    <text evidence="6">Binds 1 zinc ion per subunit.</text>
</comment>
<evidence type="ECO:0000256" key="7">
    <source>
        <dbReference type="SAM" id="Phobius"/>
    </source>
</evidence>
<keyword evidence="5 6" id="KW-0482">Metalloprotease</keyword>
<comment type="similarity">
    <text evidence="6">Belongs to the peptidase M48 family.</text>
</comment>
<dbReference type="Proteomes" id="UP000230859">
    <property type="component" value="Unassembled WGS sequence"/>
</dbReference>
<evidence type="ECO:0000259" key="8">
    <source>
        <dbReference type="Pfam" id="PF01435"/>
    </source>
</evidence>
<evidence type="ECO:0000313" key="9">
    <source>
        <dbReference type="EMBL" id="PIQ87452.1"/>
    </source>
</evidence>